<evidence type="ECO:0000313" key="1">
    <source>
        <dbReference type="EMBL" id="GAI18169.1"/>
    </source>
</evidence>
<dbReference type="EMBL" id="BARV01006998">
    <property type="protein sequence ID" value="GAI18169.1"/>
    <property type="molecule type" value="Genomic_DNA"/>
</dbReference>
<gene>
    <name evidence="1" type="ORF">S06H3_14315</name>
</gene>
<dbReference type="AlphaFoldDB" id="X1NHL6"/>
<protein>
    <submittedName>
        <fullName evidence="1">Uncharacterized protein</fullName>
    </submittedName>
</protein>
<sequence length="40" mass="4426">MIEVKREKIAGRAKEAMGNYKDGKIISGSIKELCEDLEGD</sequence>
<proteinExistence type="predicted"/>
<comment type="caution">
    <text evidence="1">The sequence shown here is derived from an EMBL/GenBank/DDBJ whole genome shotgun (WGS) entry which is preliminary data.</text>
</comment>
<accession>X1NHL6</accession>
<name>X1NHL6_9ZZZZ</name>
<organism evidence="1">
    <name type="scientific">marine sediment metagenome</name>
    <dbReference type="NCBI Taxonomy" id="412755"/>
    <lineage>
        <taxon>unclassified sequences</taxon>
        <taxon>metagenomes</taxon>
        <taxon>ecological metagenomes</taxon>
    </lineage>
</organism>
<reference evidence="1" key="1">
    <citation type="journal article" date="2014" name="Front. Microbiol.">
        <title>High frequency of phylogenetically diverse reductive dehalogenase-homologous genes in deep subseafloor sedimentary metagenomes.</title>
        <authorList>
            <person name="Kawai M."/>
            <person name="Futagami T."/>
            <person name="Toyoda A."/>
            <person name="Takaki Y."/>
            <person name="Nishi S."/>
            <person name="Hori S."/>
            <person name="Arai W."/>
            <person name="Tsubouchi T."/>
            <person name="Morono Y."/>
            <person name="Uchiyama I."/>
            <person name="Ito T."/>
            <person name="Fujiyama A."/>
            <person name="Inagaki F."/>
            <person name="Takami H."/>
        </authorList>
    </citation>
    <scope>NUCLEOTIDE SEQUENCE</scope>
    <source>
        <strain evidence="1">Expedition CK06-06</strain>
    </source>
</reference>